<dbReference type="Proteomes" id="UP001141434">
    <property type="component" value="Unassembled WGS sequence"/>
</dbReference>
<evidence type="ECO:0000259" key="1">
    <source>
        <dbReference type="Pfam" id="PF13847"/>
    </source>
</evidence>
<feature type="domain" description="Methyltransferase" evidence="1">
    <location>
        <begin position="34"/>
        <end position="130"/>
    </location>
</feature>
<keyword evidence="2" id="KW-0489">Methyltransferase</keyword>
<dbReference type="InterPro" id="IPR050447">
    <property type="entry name" value="Erg6_SMT_methyltransf"/>
</dbReference>
<dbReference type="PANTHER" id="PTHR44068:SF11">
    <property type="entry name" value="GERANYL DIPHOSPHATE 2-C-METHYLTRANSFERASE"/>
    <property type="match status" value="1"/>
</dbReference>
<dbReference type="CDD" id="cd02440">
    <property type="entry name" value="AdoMet_MTases"/>
    <property type="match status" value="1"/>
</dbReference>
<dbReference type="PANTHER" id="PTHR44068">
    <property type="entry name" value="ZGC:194242"/>
    <property type="match status" value="1"/>
</dbReference>
<sequence>MTQAYTNDHSQSVLQTHSWRDANNSASYLLPHLQPNMSILDVGCGPGSITIDLARKVPFGHVVGVEYVPDPLDGAQVLATSEGVSNVRFQVGDIHDLPFPENTFDVVHAHQVLQHISDPVQAFKEMRQLMAWRDLQVRIRQAKGNHIKAGSHLHVWAKEAGFALENMKKSTGSWCFSRPDERKYWGGSMEERARSSGLAKIAIREGFATREDLDRMATAWRAFVEDENGWLGFLHGQILCWK</sequence>
<reference evidence="2" key="1">
    <citation type="submission" date="2022-11" db="EMBL/GenBank/DDBJ databases">
        <authorList>
            <person name="Petersen C."/>
        </authorList>
    </citation>
    <scope>NUCLEOTIDE SEQUENCE</scope>
    <source>
        <strain evidence="2">IBT 34128</strain>
    </source>
</reference>
<dbReference type="Pfam" id="PF13847">
    <property type="entry name" value="Methyltransf_31"/>
    <property type="match status" value="1"/>
</dbReference>
<accession>A0A9W9K4A5</accession>
<comment type="caution">
    <text evidence="2">The sequence shown here is derived from an EMBL/GenBank/DDBJ whole genome shotgun (WGS) entry which is preliminary data.</text>
</comment>
<organism evidence="2 3">
    <name type="scientific">Penicillium alfredii</name>
    <dbReference type="NCBI Taxonomy" id="1506179"/>
    <lineage>
        <taxon>Eukaryota</taxon>
        <taxon>Fungi</taxon>
        <taxon>Dikarya</taxon>
        <taxon>Ascomycota</taxon>
        <taxon>Pezizomycotina</taxon>
        <taxon>Eurotiomycetes</taxon>
        <taxon>Eurotiomycetidae</taxon>
        <taxon>Eurotiales</taxon>
        <taxon>Aspergillaceae</taxon>
        <taxon>Penicillium</taxon>
    </lineage>
</organism>
<dbReference type="RefSeq" id="XP_056510744.1">
    <property type="nucleotide sequence ID" value="XM_056657944.1"/>
</dbReference>
<keyword evidence="2" id="KW-0808">Transferase</keyword>
<dbReference type="OrthoDB" id="10017101at2759"/>
<dbReference type="Gene3D" id="3.40.50.150">
    <property type="entry name" value="Vaccinia Virus protein VP39"/>
    <property type="match status" value="1"/>
</dbReference>
<dbReference type="SUPFAM" id="SSF53335">
    <property type="entry name" value="S-adenosyl-L-methionine-dependent methyltransferases"/>
    <property type="match status" value="1"/>
</dbReference>
<name>A0A9W9K4A5_9EURO</name>
<dbReference type="GeneID" id="81397113"/>
<dbReference type="GO" id="GO:0032259">
    <property type="term" value="P:methylation"/>
    <property type="evidence" value="ECO:0007669"/>
    <property type="project" value="UniProtKB-KW"/>
</dbReference>
<evidence type="ECO:0000313" key="3">
    <source>
        <dbReference type="Proteomes" id="UP001141434"/>
    </source>
</evidence>
<dbReference type="InterPro" id="IPR025714">
    <property type="entry name" value="Methyltranfer_dom"/>
</dbReference>
<dbReference type="GO" id="GO:0008168">
    <property type="term" value="F:methyltransferase activity"/>
    <property type="evidence" value="ECO:0007669"/>
    <property type="project" value="UniProtKB-KW"/>
</dbReference>
<gene>
    <name evidence="2" type="ORF">NUU61_007419</name>
</gene>
<proteinExistence type="predicted"/>
<keyword evidence="3" id="KW-1185">Reference proteome</keyword>
<evidence type="ECO:0000313" key="2">
    <source>
        <dbReference type="EMBL" id="KAJ5092549.1"/>
    </source>
</evidence>
<dbReference type="EMBL" id="JAPMSZ010000009">
    <property type="protein sequence ID" value="KAJ5092549.1"/>
    <property type="molecule type" value="Genomic_DNA"/>
</dbReference>
<protein>
    <submittedName>
        <fullName evidence="2">Methyltransferase-UbiE family protein</fullName>
    </submittedName>
</protein>
<reference evidence="2" key="2">
    <citation type="journal article" date="2023" name="IMA Fungus">
        <title>Comparative genomic study of the Penicillium genus elucidates a diverse pangenome and 15 lateral gene transfer events.</title>
        <authorList>
            <person name="Petersen C."/>
            <person name="Sorensen T."/>
            <person name="Nielsen M.R."/>
            <person name="Sondergaard T.E."/>
            <person name="Sorensen J.L."/>
            <person name="Fitzpatrick D.A."/>
            <person name="Frisvad J.C."/>
            <person name="Nielsen K.L."/>
        </authorList>
    </citation>
    <scope>NUCLEOTIDE SEQUENCE</scope>
    <source>
        <strain evidence="2">IBT 34128</strain>
    </source>
</reference>
<dbReference type="InterPro" id="IPR029063">
    <property type="entry name" value="SAM-dependent_MTases_sf"/>
</dbReference>
<dbReference type="AlphaFoldDB" id="A0A9W9K4A5"/>